<evidence type="ECO:0000256" key="1">
    <source>
        <dbReference type="SAM" id="SignalP"/>
    </source>
</evidence>
<gene>
    <name evidence="2" type="ORF">Bealeia1_01587</name>
</gene>
<dbReference type="EMBL" id="CP133270">
    <property type="protein sequence ID" value="WVX67385.1"/>
    <property type="molecule type" value="Genomic_DNA"/>
</dbReference>
<keyword evidence="3" id="KW-1185">Reference proteome</keyword>
<accession>A0ABZ2C6S6</accession>
<feature type="chain" id="PRO_5045585247" evidence="1">
    <location>
        <begin position="22"/>
        <end position="120"/>
    </location>
</feature>
<keyword evidence="1" id="KW-0732">Signal</keyword>
<feature type="signal peptide" evidence="1">
    <location>
        <begin position="1"/>
        <end position="21"/>
    </location>
</feature>
<dbReference type="Proteomes" id="UP001330434">
    <property type="component" value="Chromosome"/>
</dbReference>
<name>A0ABZ2C6S6_9PROT</name>
<evidence type="ECO:0000313" key="3">
    <source>
        <dbReference type="Proteomes" id="UP001330434"/>
    </source>
</evidence>
<protein>
    <submittedName>
        <fullName evidence="2">Uncharacterized protein</fullName>
    </submittedName>
</protein>
<organism evidence="2 3">
    <name type="scientific">Candidatus Bealeia paramacronuclearis</name>
    <dbReference type="NCBI Taxonomy" id="1921001"/>
    <lineage>
        <taxon>Bacteria</taxon>
        <taxon>Pseudomonadati</taxon>
        <taxon>Pseudomonadota</taxon>
        <taxon>Alphaproteobacteria</taxon>
        <taxon>Holosporales</taxon>
        <taxon>Holosporaceae</taxon>
        <taxon>Candidatus Bealeia</taxon>
    </lineage>
</organism>
<evidence type="ECO:0000313" key="2">
    <source>
        <dbReference type="EMBL" id="WVX67385.1"/>
    </source>
</evidence>
<proteinExistence type="predicted"/>
<sequence>MKLAQVISFFLSVLAAPHVYAENFNVYLDPVTCGTTTDCKLGIVIGEGVTFYDTSFDGAQLSVSLDESFNQSTGYPYGYTNGQTVCSGTYQNIKANAILTCTCGHQSPCTSEKKHRDHKK</sequence>
<reference evidence="2 3" key="1">
    <citation type="journal article" date="2024" name="Environ. Microbiol.">
        <title>Novel evolutionary insights on the interactions of the Holosporales (Alphaproteobacteria) with eukaryotic hosts from comparative genomics.</title>
        <authorList>
            <person name="Giovannini M."/>
            <person name="Petroni G."/>
            <person name="Castelli M."/>
        </authorList>
    </citation>
    <scope>NUCLEOTIDE SEQUENCE [LARGE SCALE GENOMIC DNA]</scope>
    <source>
        <strain evidence="2 3">US_Bl 15I1</strain>
    </source>
</reference>